<organism evidence="4 5">
    <name type="scientific">Granulosicoccus antarcticus IMCC3135</name>
    <dbReference type="NCBI Taxonomy" id="1192854"/>
    <lineage>
        <taxon>Bacteria</taxon>
        <taxon>Pseudomonadati</taxon>
        <taxon>Pseudomonadota</taxon>
        <taxon>Gammaproteobacteria</taxon>
        <taxon>Chromatiales</taxon>
        <taxon>Granulosicoccaceae</taxon>
        <taxon>Granulosicoccus</taxon>
    </lineage>
</organism>
<feature type="domain" description="HTH tetR-type" evidence="3">
    <location>
        <begin position="7"/>
        <end position="67"/>
    </location>
</feature>
<evidence type="ECO:0000313" key="5">
    <source>
        <dbReference type="Proteomes" id="UP000250079"/>
    </source>
</evidence>
<evidence type="ECO:0000313" key="4">
    <source>
        <dbReference type="EMBL" id="ASJ72919.1"/>
    </source>
</evidence>
<dbReference type="SUPFAM" id="SSF46689">
    <property type="entry name" value="Homeodomain-like"/>
    <property type="match status" value="1"/>
</dbReference>
<dbReference type="KEGG" id="gai:IMCC3135_14170"/>
<dbReference type="RefSeq" id="WP_088918186.1">
    <property type="nucleotide sequence ID" value="NZ_CP018632.1"/>
</dbReference>
<reference evidence="4 5" key="1">
    <citation type="submission" date="2016-12" db="EMBL/GenBank/DDBJ databases">
        <authorList>
            <person name="Song W.-J."/>
            <person name="Kurnit D.M."/>
        </authorList>
    </citation>
    <scope>NUCLEOTIDE SEQUENCE [LARGE SCALE GENOMIC DNA]</scope>
    <source>
        <strain evidence="4 5">IMCC3135</strain>
    </source>
</reference>
<evidence type="ECO:0000256" key="1">
    <source>
        <dbReference type="ARBA" id="ARBA00023125"/>
    </source>
</evidence>
<dbReference type="PANTHER" id="PTHR43479">
    <property type="entry name" value="ACREF/ENVCD OPERON REPRESSOR-RELATED"/>
    <property type="match status" value="1"/>
</dbReference>
<dbReference type="OrthoDB" id="5816932at2"/>
<dbReference type="Gene3D" id="1.10.357.10">
    <property type="entry name" value="Tetracycline Repressor, domain 2"/>
    <property type="match status" value="1"/>
</dbReference>
<dbReference type="InterPro" id="IPR009057">
    <property type="entry name" value="Homeodomain-like_sf"/>
</dbReference>
<evidence type="ECO:0000256" key="2">
    <source>
        <dbReference type="PROSITE-ProRule" id="PRU00335"/>
    </source>
</evidence>
<keyword evidence="1 2" id="KW-0238">DNA-binding</keyword>
<accession>A0A2Z2NNW0</accession>
<proteinExistence type="predicted"/>
<dbReference type="Pfam" id="PF00440">
    <property type="entry name" value="TetR_N"/>
    <property type="match status" value="1"/>
</dbReference>
<dbReference type="InterPro" id="IPR001647">
    <property type="entry name" value="HTH_TetR"/>
</dbReference>
<dbReference type="PANTHER" id="PTHR43479:SF11">
    <property type="entry name" value="ACREF_ENVCD OPERON REPRESSOR-RELATED"/>
    <property type="match status" value="1"/>
</dbReference>
<dbReference type="InterPro" id="IPR050624">
    <property type="entry name" value="HTH-type_Tx_Regulator"/>
</dbReference>
<feature type="DNA-binding region" description="H-T-H motif" evidence="2">
    <location>
        <begin position="30"/>
        <end position="49"/>
    </location>
</feature>
<dbReference type="AlphaFoldDB" id="A0A2Z2NNW0"/>
<protein>
    <submittedName>
        <fullName evidence="4">HTH-type transcriptional regulator EthR</fullName>
    </submittedName>
</protein>
<dbReference type="GO" id="GO:0003677">
    <property type="term" value="F:DNA binding"/>
    <property type="evidence" value="ECO:0007669"/>
    <property type="project" value="UniProtKB-UniRule"/>
</dbReference>
<keyword evidence="5" id="KW-1185">Reference proteome</keyword>
<sequence length="188" mass="21083">MTDARQIRTKQAILDTLDSMLSEMPYGDVQVKELAGRAGIGRQTFYRHFDSVDAVIYERLRADLADQMAFALEHVQAHNPEEWLLEVTRFAFEKVATQPHLARILLSGEAGPDVLRLFREQILELWRVGKADSLMASVELELRPFAASFKAGALCGILLHWIEAGCSPDARTMSRLFHDLAMPATQGS</sequence>
<dbReference type="Proteomes" id="UP000250079">
    <property type="component" value="Chromosome"/>
</dbReference>
<name>A0A2Z2NNW0_9GAMM</name>
<dbReference type="EMBL" id="CP018632">
    <property type="protein sequence ID" value="ASJ72919.1"/>
    <property type="molecule type" value="Genomic_DNA"/>
</dbReference>
<dbReference type="PROSITE" id="PS50977">
    <property type="entry name" value="HTH_TETR_2"/>
    <property type="match status" value="1"/>
</dbReference>
<gene>
    <name evidence="4" type="primary">ethR</name>
    <name evidence="4" type="ORF">IMCC3135_14170</name>
</gene>
<evidence type="ECO:0000259" key="3">
    <source>
        <dbReference type="PROSITE" id="PS50977"/>
    </source>
</evidence>